<accession>A0ABU1AC33</accession>
<feature type="transmembrane region" description="Helical" evidence="1">
    <location>
        <begin position="48"/>
        <end position="70"/>
    </location>
</feature>
<dbReference type="RefSeq" id="WP_308704217.1">
    <property type="nucleotide sequence ID" value="NZ_AP027463.1"/>
</dbReference>
<evidence type="ECO:0000313" key="3">
    <source>
        <dbReference type="Proteomes" id="UP001227831"/>
    </source>
</evidence>
<dbReference type="EMBL" id="JAVCWF010000001">
    <property type="protein sequence ID" value="MDQ7938543.1"/>
    <property type="molecule type" value="Genomic_DNA"/>
</dbReference>
<gene>
    <name evidence="2" type="ORF">RA086_13090</name>
</gene>
<keyword evidence="3" id="KW-1185">Reference proteome</keyword>
<keyword evidence="1" id="KW-0472">Membrane</keyword>
<proteinExistence type="predicted"/>
<evidence type="ECO:0000313" key="2">
    <source>
        <dbReference type="EMBL" id="MDQ7938543.1"/>
    </source>
</evidence>
<sequence>MNSLIFQIIICLVLVLLGAYQINASTKYFRQLKLAGNATTSNFALLALWDGFIFGLIFILGGISMMLGLYA</sequence>
<dbReference type="Proteomes" id="UP001227831">
    <property type="component" value="Unassembled WGS sequence"/>
</dbReference>
<reference evidence="2 3" key="1">
    <citation type="journal article" date="2023" name="Int. J. Syst. Evol. Microbiol.">
        <title>Lactiplantibacillus brownii sp. nov., a novel psychrotolerant species isolated from sauerkraut.</title>
        <authorList>
            <person name="Heng Y.C."/>
            <person name="Silvaraju S."/>
            <person name="Lee J.K.Y."/>
            <person name="Kittelmann S."/>
        </authorList>
    </citation>
    <scope>NUCLEOTIDE SEQUENCE [LARGE SCALE GENOMIC DNA]</scope>
    <source>
        <strain evidence="2 3">WILCCON 0030</strain>
    </source>
</reference>
<comment type="caution">
    <text evidence="2">The sequence shown here is derived from an EMBL/GenBank/DDBJ whole genome shotgun (WGS) entry which is preliminary data.</text>
</comment>
<protein>
    <submittedName>
        <fullName evidence="2">Uncharacterized protein</fullName>
    </submittedName>
</protein>
<keyword evidence="1" id="KW-1133">Transmembrane helix</keyword>
<name>A0ABU1AC33_9LACO</name>
<evidence type="ECO:0000256" key="1">
    <source>
        <dbReference type="SAM" id="Phobius"/>
    </source>
</evidence>
<organism evidence="2 3">
    <name type="scientific">Lactiplantibacillus brownii</name>
    <dbReference type="NCBI Taxonomy" id="3069269"/>
    <lineage>
        <taxon>Bacteria</taxon>
        <taxon>Bacillati</taxon>
        <taxon>Bacillota</taxon>
        <taxon>Bacilli</taxon>
        <taxon>Lactobacillales</taxon>
        <taxon>Lactobacillaceae</taxon>
        <taxon>Lactiplantibacillus</taxon>
    </lineage>
</organism>
<keyword evidence="1" id="KW-0812">Transmembrane</keyword>